<gene>
    <name evidence="6" type="ORF">EOE65_12865</name>
</gene>
<accession>A0A437Q621</accession>
<keyword evidence="1 5" id="KW-1003">Cell membrane</keyword>
<dbReference type="NCBIfam" id="NF010229">
    <property type="entry name" value="PRK13682.1-4"/>
    <property type="match status" value="1"/>
</dbReference>
<keyword evidence="3 5" id="KW-1133">Transmembrane helix</keyword>
<evidence type="ECO:0000313" key="7">
    <source>
        <dbReference type="Proteomes" id="UP000282818"/>
    </source>
</evidence>
<evidence type="ECO:0000256" key="5">
    <source>
        <dbReference type="HAMAP-Rule" id="MF_01361"/>
    </source>
</evidence>
<dbReference type="InterPro" id="IPR009760">
    <property type="entry name" value="DUF1328"/>
</dbReference>
<reference evidence="6 7" key="1">
    <citation type="submission" date="2019-01" db="EMBL/GenBank/DDBJ databases">
        <authorList>
            <person name="Chen W.-M."/>
        </authorList>
    </citation>
    <scope>NUCLEOTIDE SEQUENCE [LARGE SCALE GENOMIC DNA]</scope>
    <source>
        <strain evidence="6 7">HPM-16</strain>
    </source>
</reference>
<dbReference type="RefSeq" id="WP_127694738.1">
    <property type="nucleotide sequence ID" value="NZ_SACQ01000006.1"/>
</dbReference>
<name>A0A437Q621_9GAMM</name>
<evidence type="ECO:0000256" key="3">
    <source>
        <dbReference type="ARBA" id="ARBA00022989"/>
    </source>
</evidence>
<keyword evidence="2 5" id="KW-0812">Transmembrane</keyword>
<comment type="similarity">
    <text evidence="5">Belongs to the UPF0391 family.</text>
</comment>
<dbReference type="AlphaFoldDB" id="A0A437Q621"/>
<dbReference type="HAMAP" id="MF_01361">
    <property type="entry name" value="UPF0391"/>
    <property type="match status" value="1"/>
</dbReference>
<sequence length="58" mass="5945">MLGWVITFLLIALVAAALGFGGIAGTAAGIAKVIFFIFIALFIISLVANALRGRGPKV</sequence>
<proteinExistence type="inferred from homology"/>
<protein>
    <recommendedName>
        <fullName evidence="5">UPF0391 membrane protein EOE65_12865</fullName>
    </recommendedName>
</protein>
<organism evidence="6 7">
    <name type="scientific">Neptunomonas marina</name>
    <dbReference type="NCBI Taxonomy" id="1815562"/>
    <lineage>
        <taxon>Bacteria</taxon>
        <taxon>Pseudomonadati</taxon>
        <taxon>Pseudomonadota</taxon>
        <taxon>Gammaproteobacteria</taxon>
        <taxon>Oceanospirillales</taxon>
        <taxon>Oceanospirillaceae</taxon>
        <taxon>Neptunomonas</taxon>
    </lineage>
</organism>
<comment type="subcellular location">
    <subcellularLocation>
        <location evidence="5">Cell membrane</location>
        <topology evidence="5">Single-pass membrane protein</topology>
    </subcellularLocation>
</comment>
<comment type="caution">
    <text evidence="6">The sequence shown here is derived from an EMBL/GenBank/DDBJ whole genome shotgun (WGS) entry which is preliminary data.</text>
</comment>
<dbReference type="PIRSF" id="PIRSF036466">
    <property type="entry name" value="UCP036466"/>
    <property type="match status" value="1"/>
</dbReference>
<evidence type="ECO:0000256" key="1">
    <source>
        <dbReference type="ARBA" id="ARBA00022475"/>
    </source>
</evidence>
<dbReference type="EMBL" id="SACQ01000006">
    <property type="protein sequence ID" value="RVU29953.1"/>
    <property type="molecule type" value="Genomic_DNA"/>
</dbReference>
<dbReference type="Proteomes" id="UP000282818">
    <property type="component" value="Unassembled WGS sequence"/>
</dbReference>
<evidence type="ECO:0000313" key="6">
    <source>
        <dbReference type="EMBL" id="RVU29953.1"/>
    </source>
</evidence>
<dbReference type="NCBIfam" id="NF010228">
    <property type="entry name" value="PRK13682.1-3"/>
    <property type="match status" value="1"/>
</dbReference>
<evidence type="ECO:0000256" key="4">
    <source>
        <dbReference type="ARBA" id="ARBA00023136"/>
    </source>
</evidence>
<dbReference type="Pfam" id="PF07043">
    <property type="entry name" value="DUF1328"/>
    <property type="match status" value="1"/>
</dbReference>
<keyword evidence="7" id="KW-1185">Reference proteome</keyword>
<dbReference type="GO" id="GO:0005886">
    <property type="term" value="C:plasma membrane"/>
    <property type="evidence" value="ECO:0007669"/>
    <property type="project" value="UniProtKB-SubCell"/>
</dbReference>
<evidence type="ECO:0000256" key="2">
    <source>
        <dbReference type="ARBA" id="ARBA00022692"/>
    </source>
</evidence>
<feature type="transmembrane region" description="Helical" evidence="5">
    <location>
        <begin position="29"/>
        <end position="51"/>
    </location>
</feature>
<keyword evidence="4 5" id="KW-0472">Membrane</keyword>